<dbReference type="Pfam" id="PF00078">
    <property type="entry name" value="RVT_1"/>
    <property type="match status" value="1"/>
</dbReference>
<keyword evidence="3" id="KW-1185">Reference proteome</keyword>
<sequence>MVDELEVDDKIVKDREDMMEHFADWGKSPGMDGYTLDFYIHNWDIVKDDIKKEMDNFLITKRCLQHWKETMLVLIPKIEKPRKIPDFRPIALCNVLYKVLTKVIVNRIRPLLSKVISPVQSAFIPGRQMQNNVLIVNEVVNVFHSSKAR</sequence>
<proteinExistence type="predicted"/>
<dbReference type="EMBL" id="CP136890">
    <property type="protein sequence ID" value="WOK93864.1"/>
    <property type="molecule type" value="Genomic_DNA"/>
</dbReference>
<dbReference type="PANTHER" id="PTHR46890:SF48">
    <property type="entry name" value="RNA-DIRECTED DNA POLYMERASE"/>
    <property type="match status" value="1"/>
</dbReference>
<dbReference type="InterPro" id="IPR052343">
    <property type="entry name" value="Retrotransposon-Effector_Assoc"/>
</dbReference>
<gene>
    <name evidence="2" type="ORF">Cni_G02565</name>
</gene>
<evidence type="ECO:0000313" key="2">
    <source>
        <dbReference type="EMBL" id="WOK93864.1"/>
    </source>
</evidence>
<dbReference type="InterPro" id="IPR000477">
    <property type="entry name" value="RT_dom"/>
</dbReference>
<name>A0AAQ3Q2G4_9LILI</name>
<organism evidence="2 3">
    <name type="scientific">Canna indica</name>
    <name type="common">Indian-shot</name>
    <dbReference type="NCBI Taxonomy" id="4628"/>
    <lineage>
        <taxon>Eukaryota</taxon>
        <taxon>Viridiplantae</taxon>
        <taxon>Streptophyta</taxon>
        <taxon>Embryophyta</taxon>
        <taxon>Tracheophyta</taxon>
        <taxon>Spermatophyta</taxon>
        <taxon>Magnoliopsida</taxon>
        <taxon>Liliopsida</taxon>
        <taxon>Zingiberales</taxon>
        <taxon>Cannaceae</taxon>
        <taxon>Canna</taxon>
    </lineage>
</organism>
<dbReference type="InterPro" id="IPR043502">
    <property type="entry name" value="DNA/RNA_pol_sf"/>
</dbReference>
<feature type="domain" description="Reverse transcriptase" evidence="1">
    <location>
        <begin position="80"/>
        <end position="131"/>
    </location>
</feature>
<dbReference type="SUPFAM" id="SSF56672">
    <property type="entry name" value="DNA/RNA polymerases"/>
    <property type="match status" value="1"/>
</dbReference>
<dbReference type="AlphaFoldDB" id="A0AAQ3Q2G4"/>
<dbReference type="Proteomes" id="UP001327560">
    <property type="component" value="Chromosome 1"/>
</dbReference>
<protein>
    <recommendedName>
        <fullName evidence="1">Reverse transcriptase domain-containing protein</fullName>
    </recommendedName>
</protein>
<dbReference type="PANTHER" id="PTHR46890">
    <property type="entry name" value="NON-LTR RETROLELEMENT REVERSE TRANSCRIPTASE-LIKE PROTEIN-RELATED"/>
    <property type="match status" value="1"/>
</dbReference>
<evidence type="ECO:0000259" key="1">
    <source>
        <dbReference type="Pfam" id="PF00078"/>
    </source>
</evidence>
<reference evidence="2 3" key="1">
    <citation type="submission" date="2023-10" db="EMBL/GenBank/DDBJ databases">
        <title>Chromosome-scale genome assembly provides insights into flower coloration mechanisms of Canna indica.</title>
        <authorList>
            <person name="Li C."/>
        </authorList>
    </citation>
    <scope>NUCLEOTIDE SEQUENCE [LARGE SCALE GENOMIC DNA]</scope>
    <source>
        <tissue evidence="2">Flower</tissue>
    </source>
</reference>
<evidence type="ECO:0000313" key="3">
    <source>
        <dbReference type="Proteomes" id="UP001327560"/>
    </source>
</evidence>
<accession>A0AAQ3Q2G4</accession>